<proteinExistence type="predicted"/>
<keyword evidence="1" id="KW-0175">Coiled coil</keyword>
<dbReference type="Proteomes" id="UP000053766">
    <property type="component" value="Unassembled WGS sequence"/>
</dbReference>
<gene>
    <name evidence="2" type="ORF">DICVIV_10673</name>
</gene>
<keyword evidence="3" id="KW-1185">Reference proteome</keyword>
<dbReference type="InterPro" id="IPR029034">
    <property type="entry name" value="Cystine-knot_cytokine"/>
</dbReference>
<dbReference type="InterPro" id="IPR017948">
    <property type="entry name" value="TGFb_CS"/>
</dbReference>
<dbReference type="EMBL" id="KN716572">
    <property type="protein sequence ID" value="KJH43303.1"/>
    <property type="molecule type" value="Genomic_DNA"/>
</dbReference>
<evidence type="ECO:0000256" key="1">
    <source>
        <dbReference type="SAM" id="Coils"/>
    </source>
</evidence>
<dbReference type="AlphaFoldDB" id="A0A0D8XFF6"/>
<evidence type="ECO:0000313" key="2">
    <source>
        <dbReference type="EMBL" id="KJH43303.1"/>
    </source>
</evidence>
<name>A0A0D8XFF6_DICVI</name>
<dbReference type="STRING" id="29172.A0A0D8XFF6"/>
<protein>
    <submittedName>
        <fullName evidence="2">Uncharacterized protein</fullName>
    </submittedName>
</protein>
<dbReference type="SUPFAM" id="SSF57501">
    <property type="entry name" value="Cystine-knot cytokines"/>
    <property type="match status" value="1"/>
</dbReference>
<sequence>MKTKDAGVLPQRVSFKSVLNTVQDDSEANQTFSSSEVCEYYVNNLKSFETQITTLNKQFASTNHHMEEMKRSNQTRVEELTNEFKKLTAKRRKREKKENNQLSDQLRTARDSLTVLQVKVDFLEQAMQQEKNRLDFLECRKRENAAFELQLHQMQDEYRSAIERIRILNEEKDTVNAKLMEMCTKLEEKENELTSLRTVEGNILTLHNEATKKITALEHQQEKQEHNLNEIQYAISSGRNHTALGPDRIRPEHLKNLPPVLIGTLARLFTRYLSECKVPSQWKTSRTVNLNESIEKHTRSLHKDCEITKCDDDVAEIISSLETSIVTSMDNINISNEEYCEFCSATEMHSIIFVLLFVFIYHVKSEAIPKYLRDKLRHASSFLEIAENVEILYHPLYTNKHLQKSYATEGPRQPMRIKAANFIKSSPVQLRNLAVDESMNDRNAMDVDTTEQLSLFGSIKQGSDICQLQSVCVPIPIDNGDPQVVIYPKCYEVMQCVGSCCDAFERCHPHSIRMMERPVS</sequence>
<evidence type="ECO:0000313" key="3">
    <source>
        <dbReference type="Proteomes" id="UP000053766"/>
    </source>
</evidence>
<organism evidence="2 3">
    <name type="scientific">Dictyocaulus viviparus</name>
    <name type="common">Bovine lungworm</name>
    <dbReference type="NCBI Taxonomy" id="29172"/>
    <lineage>
        <taxon>Eukaryota</taxon>
        <taxon>Metazoa</taxon>
        <taxon>Ecdysozoa</taxon>
        <taxon>Nematoda</taxon>
        <taxon>Chromadorea</taxon>
        <taxon>Rhabditida</taxon>
        <taxon>Rhabditina</taxon>
        <taxon>Rhabditomorpha</taxon>
        <taxon>Strongyloidea</taxon>
        <taxon>Metastrongylidae</taxon>
        <taxon>Dictyocaulus</taxon>
    </lineage>
</organism>
<dbReference type="OrthoDB" id="5785123at2759"/>
<dbReference type="GO" id="GO:0008083">
    <property type="term" value="F:growth factor activity"/>
    <property type="evidence" value="ECO:0007669"/>
    <property type="project" value="InterPro"/>
</dbReference>
<accession>A0A0D8XFF6</accession>
<reference evidence="3" key="2">
    <citation type="journal article" date="2016" name="Sci. Rep.">
        <title>Dictyocaulus viviparus genome, variome and transcriptome elucidate lungworm biology and support future intervention.</title>
        <authorList>
            <person name="McNulty S.N."/>
            <person name="Strube C."/>
            <person name="Rosa B.A."/>
            <person name="Martin J.C."/>
            <person name="Tyagi R."/>
            <person name="Choi Y.J."/>
            <person name="Wang Q."/>
            <person name="Hallsworth Pepin K."/>
            <person name="Zhang X."/>
            <person name="Ozersky P."/>
            <person name="Wilson R.K."/>
            <person name="Sternberg P.W."/>
            <person name="Gasser R.B."/>
            <person name="Mitreva M."/>
        </authorList>
    </citation>
    <scope>NUCLEOTIDE SEQUENCE [LARGE SCALE GENOMIC DNA]</scope>
    <source>
        <strain evidence="3">HannoverDv2000</strain>
    </source>
</reference>
<reference evidence="2 3" key="1">
    <citation type="submission" date="2013-11" db="EMBL/GenBank/DDBJ databases">
        <title>Draft genome of the bovine lungworm Dictyocaulus viviparus.</title>
        <authorList>
            <person name="Mitreva M."/>
        </authorList>
    </citation>
    <scope>NUCLEOTIDE SEQUENCE [LARGE SCALE GENOMIC DNA]</scope>
    <source>
        <strain evidence="2 3">HannoverDv2000</strain>
    </source>
</reference>
<dbReference type="PROSITE" id="PS00250">
    <property type="entry name" value="TGF_BETA_1"/>
    <property type="match status" value="1"/>
</dbReference>
<feature type="coiled-coil region" evidence="1">
    <location>
        <begin position="70"/>
        <end position="227"/>
    </location>
</feature>
<dbReference type="Gene3D" id="2.10.90.10">
    <property type="entry name" value="Cystine-knot cytokines"/>
    <property type="match status" value="1"/>
</dbReference>